<evidence type="ECO:0000313" key="3">
    <source>
        <dbReference type="EMBL" id="CCE97273.1"/>
    </source>
</evidence>
<dbReference type="SUPFAM" id="SSF47598">
    <property type="entry name" value="Ribbon-helix-helix"/>
    <property type="match status" value="1"/>
</dbReference>
<dbReference type="InterPro" id="IPR010985">
    <property type="entry name" value="Ribbon_hlx_hlx"/>
</dbReference>
<name>G9ABI2_SINF1</name>
<dbReference type="Gene3D" id="1.10.1220.10">
    <property type="entry name" value="Met repressor-like"/>
    <property type="match status" value="1"/>
</dbReference>
<reference evidence="3 4" key="1">
    <citation type="journal article" date="2012" name="J. Bacteriol.">
        <title>Genome sequence of the soybean symbiont Sinorhizobium fredii HH103.</title>
        <authorList>
            <person name="Weidner S."/>
            <person name="Becker A."/>
            <person name="Bonilla I."/>
            <person name="Jaenicke S."/>
            <person name="Lloret J."/>
            <person name="Margaret I."/>
            <person name="Puhler A."/>
            <person name="Ruiz-Sainz J.E."/>
            <person name="Schneiker-Bekel S."/>
            <person name="Szczepanowski R."/>
            <person name="Vinardell J.M."/>
            <person name="Zehner S."/>
            <person name="Gottfert M."/>
        </authorList>
    </citation>
    <scope>NUCLEOTIDE SEQUENCE [LARGE SCALE GENOMIC DNA]</scope>
    <source>
        <strain evidence="3 4">HH103</strain>
    </source>
</reference>
<dbReference type="GO" id="GO:0006355">
    <property type="term" value="P:regulation of DNA-templated transcription"/>
    <property type="evidence" value="ECO:0007669"/>
    <property type="project" value="InterPro"/>
</dbReference>
<dbReference type="InterPro" id="IPR013321">
    <property type="entry name" value="Arc_rbn_hlx_hlx"/>
</dbReference>
<sequence>MANSHFMKKVAQPQDKYVLRLPDGMRERLKAAAEANGRSMNAEMIHRLERSFEFDYHVEVVSELDLPKGSPRTPLALGEFIDMRIIEFLTSERLRERLSEAIAKDTETATDTESSDNGKKGGKGP</sequence>
<dbReference type="Proteomes" id="UP000007735">
    <property type="component" value="Chromosome"/>
</dbReference>
<feature type="domain" description="Arc-like DNA binding" evidence="2">
    <location>
        <begin position="14"/>
        <end position="53"/>
    </location>
</feature>
<evidence type="ECO:0000259" key="2">
    <source>
        <dbReference type="Pfam" id="PF03869"/>
    </source>
</evidence>
<dbReference type="AlphaFoldDB" id="G9ABI2"/>
<dbReference type="EMBL" id="HE616890">
    <property type="protein sequence ID" value="CCE97273.1"/>
    <property type="molecule type" value="Genomic_DNA"/>
</dbReference>
<dbReference type="Pfam" id="PF03869">
    <property type="entry name" value="Arc"/>
    <property type="match status" value="1"/>
</dbReference>
<dbReference type="InterPro" id="IPR005569">
    <property type="entry name" value="Arc_DNA-bd_dom"/>
</dbReference>
<dbReference type="KEGG" id="sfh:SFHH103_02781"/>
<evidence type="ECO:0000313" key="4">
    <source>
        <dbReference type="Proteomes" id="UP000007735"/>
    </source>
</evidence>
<organism evidence="3 4">
    <name type="scientific">Sinorhizobium fredii (strain HH103)</name>
    <dbReference type="NCBI Taxonomy" id="1117943"/>
    <lineage>
        <taxon>Bacteria</taxon>
        <taxon>Pseudomonadati</taxon>
        <taxon>Pseudomonadota</taxon>
        <taxon>Alphaproteobacteria</taxon>
        <taxon>Hyphomicrobiales</taxon>
        <taxon>Rhizobiaceae</taxon>
        <taxon>Sinorhizobium/Ensifer group</taxon>
        <taxon>Sinorhizobium</taxon>
    </lineage>
</organism>
<dbReference type="PATRIC" id="fig|380.5.peg.2953"/>
<dbReference type="GO" id="GO:0003677">
    <property type="term" value="F:DNA binding"/>
    <property type="evidence" value="ECO:0007669"/>
    <property type="project" value="InterPro"/>
</dbReference>
<dbReference type="eggNOG" id="COG4877">
    <property type="taxonomic scope" value="Bacteria"/>
</dbReference>
<dbReference type="HOGENOM" id="CLU_1990865_0_0_5"/>
<proteinExistence type="predicted"/>
<gene>
    <name evidence="3" type="ordered locus">SFHH103_02781</name>
</gene>
<accession>G9ABI2</accession>
<evidence type="ECO:0000256" key="1">
    <source>
        <dbReference type="SAM" id="MobiDB-lite"/>
    </source>
</evidence>
<protein>
    <recommendedName>
        <fullName evidence="2">Arc-like DNA binding domain-containing protein</fullName>
    </recommendedName>
</protein>
<feature type="region of interest" description="Disordered" evidence="1">
    <location>
        <begin position="100"/>
        <end position="125"/>
    </location>
</feature>